<dbReference type="InterPro" id="IPR051214">
    <property type="entry name" value="GH32_Enzymes"/>
</dbReference>
<dbReference type="InterPro" id="IPR001362">
    <property type="entry name" value="Glyco_hydro_32"/>
</dbReference>
<dbReference type="EC" id="3.2.1.26" evidence="2"/>
<evidence type="ECO:0000256" key="3">
    <source>
        <dbReference type="ARBA" id="ARBA00022801"/>
    </source>
</evidence>
<dbReference type="Gene3D" id="2.60.120.560">
    <property type="entry name" value="Exo-inulinase, domain 1"/>
    <property type="match status" value="1"/>
</dbReference>
<gene>
    <name evidence="8" type="ORF">GLW04_02075</name>
</gene>
<feature type="domain" description="Glycosyl hydrolase family 32 C-terminal" evidence="7">
    <location>
        <begin position="305"/>
        <end position="454"/>
    </location>
</feature>
<sequence>MKFMNLHQPIYHFSPKKNWMNDPNGPIYYKGEYHLFYQHNPNGDQWGSIHWGHAKSRDLVYWEHLPLALYPSIEHGEEHCFSGCTVVEGETARIFYTSIGPNKHPFDGADQWMAVSQDGMKTWRKDESNPILTADIHGETKILEWRDPFVWQEDHLWYMVIGGKHEGHGCAALYSSENLYDWRFVSIFASGKEEIWECPNVFKLNAKRVLLYSPSGPVQYRIGEVQDGRFKGEFQGTLDFSGWEGFYAPNSLEDENGDRIIIGWLTENARGDLSLPGMWAGVQSIPRKISIQSDALYIEPIPALKSLRYNASSFQMESLPNNPVRAEGKGRALEIDAVFSLADPSSSFQISVLESLEREEQTKIVYDDGILILDRTMSSVSEEVHKWKISGTMAFPEDGQIHLRVFVDHSTIEVFGNGNTCISSRVYPLKKDSIHVSVQSRRGEVCLRDMNVWNMKSIWD</sequence>
<dbReference type="CDD" id="cd08996">
    <property type="entry name" value="GH32_FFase"/>
    <property type="match status" value="1"/>
</dbReference>
<dbReference type="InterPro" id="IPR023296">
    <property type="entry name" value="Glyco_hydro_beta-prop_sf"/>
</dbReference>
<name>A0A845DML0_9BACI</name>
<dbReference type="Gene3D" id="2.115.10.20">
    <property type="entry name" value="Glycosyl hydrolase domain, family 43"/>
    <property type="match status" value="1"/>
</dbReference>
<keyword evidence="3 5" id="KW-0378">Hydrolase</keyword>
<evidence type="ECO:0000259" key="6">
    <source>
        <dbReference type="Pfam" id="PF00251"/>
    </source>
</evidence>
<dbReference type="InterPro" id="IPR018053">
    <property type="entry name" value="Glyco_hydro_32_AS"/>
</dbReference>
<evidence type="ECO:0000256" key="1">
    <source>
        <dbReference type="ARBA" id="ARBA00009902"/>
    </source>
</evidence>
<dbReference type="GO" id="GO:0004564">
    <property type="term" value="F:beta-fructofuranosidase activity"/>
    <property type="evidence" value="ECO:0007669"/>
    <property type="project" value="UniProtKB-EC"/>
</dbReference>
<proteinExistence type="inferred from homology"/>
<dbReference type="PROSITE" id="PS00609">
    <property type="entry name" value="GLYCOSYL_HYDROL_F32"/>
    <property type="match status" value="1"/>
</dbReference>
<comment type="similarity">
    <text evidence="1 5">Belongs to the glycosyl hydrolase 32 family.</text>
</comment>
<evidence type="ECO:0000259" key="7">
    <source>
        <dbReference type="Pfam" id="PF08244"/>
    </source>
</evidence>
<dbReference type="SUPFAM" id="SSF75005">
    <property type="entry name" value="Arabinanase/levansucrase/invertase"/>
    <property type="match status" value="1"/>
</dbReference>
<accession>A0A845DML0</accession>
<dbReference type="InterPro" id="IPR013148">
    <property type="entry name" value="Glyco_hydro_32_N"/>
</dbReference>
<dbReference type="PANTHER" id="PTHR43101">
    <property type="entry name" value="BETA-FRUCTOSIDASE"/>
    <property type="match status" value="1"/>
</dbReference>
<dbReference type="Pfam" id="PF08244">
    <property type="entry name" value="Glyco_hydro_32C"/>
    <property type="match status" value="1"/>
</dbReference>
<organism evidence="8 9">
    <name type="scientific">Halobacillus litoralis</name>
    <dbReference type="NCBI Taxonomy" id="45668"/>
    <lineage>
        <taxon>Bacteria</taxon>
        <taxon>Bacillati</taxon>
        <taxon>Bacillota</taxon>
        <taxon>Bacilli</taxon>
        <taxon>Bacillales</taxon>
        <taxon>Bacillaceae</taxon>
        <taxon>Halobacillus</taxon>
    </lineage>
</organism>
<evidence type="ECO:0000313" key="8">
    <source>
        <dbReference type="EMBL" id="MYL18656.1"/>
    </source>
</evidence>
<feature type="domain" description="Glycosyl hydrolase family 32 N-terminal" evidence="6">
    <location>
        <begin position="12"/>
        <end position="300"/>
    </location>
</feature>
<protein>
    <recommendedName>
        <fullName evidence="2">beta-fructofuranosidase</fullName>
        <ecNumber evidence="2">3.2.1.26</ecNumber>
    </recommendedName>
</protein>
<dbReference type="InterPro" id="IPR013320">
    <property type="entry name" value="ConA-like_dom_sf"/>
</dbReference>
<dbReference type="AlphaFoldDB" id="A0A845DML0"/>
<dbReference type="SMART" id="SM00640">
    <property type="entry name" value="Glyco_32"/>
    <property type="match status" value="1"/>
</dbReference>
<dbReference type="PANTHER" id="PTHR43101:SF1">
    <property type="entry name" value="BETA-FRUCTOSIDASE"/>
    <property type="match status" value="1"/>
</dbReference>
<dbReference type="InterPro" id="IPR013189">
    <property type="entry name" value="Glyco_hydro_32_C"/>
</dbReference>
<comment type="caution">
    <text evidence="8">The sequence shown here is derived from an EMBL/GenBank/DDBJ whole genome shotgun (WGS) entry which is preliminary data.</text>
</comment>
<dbReference type="Pfam" id="PF00251">
    <property type="entry name" value="Glyco_hydro_32N"/>
    <property type="match status" value="1"/>
</dbReference>
<evidence type="ECO:0000256" key="2">
    <source>
        <dbReference type="ARBA" id="ARBA00012758"/>
    </source>
</evidence>
<evidence type="ECO:0000313" key="9">
    <source>
        <dbReference type="Proteomes" id="UP000460949"/>
    </source>
</evidence>
<dbReference type="SUPFAM" id="SSF49899">
    <property type="entry name" value="Concanavalin A-like lectins/glucanases"/>
    <property type="match status" value="1"/>
</dbReference>
<reference evidence="8 9" key="1">
    <citation type="submission" date="2019-11" db="EMBL/GenBank/DDBJ databases">
        <title>Genome sequences of 17 halophilic strains isolated from different environments.</title>
        <authorList>
            <person name="Furrow R.E."/>
        </authorList>
    </citation>
    <scope>NUCLEOTIDE SEQUENCE [LARGE SCALE GENOMIC DNA]</scope>
    <source>
        <strain evidence="8 9">22511_23_Filter</strain>
    </source>
</reference>
<keyword evidence="4 5" id="KW-0326">Glycosidase</keyword>
<dbReference type="Proteomes" id="UP000460949">
    <property type="component" value="Unassembled WGS sequence"/>
</dbReference>
<dbReference type="GO" id="GO:0005975">
    <property type="term" value="P:carbohydrate metabolic process"/>
    <property type="evidence" value="ECO:0007669"/>
    <property type="project" value="InterPro"/>
</dbReference>
<dbReference type="RefSeq" id="WP_160835109.1">
    <property type="nucleotide sequence ID" value="NZ_WMET01000001.1"/>
</dbReference>
<dbReference type="EMBL" id="WMET01000001">
    <property type="protein sequence ID" value="MYL18656.1"/>
    <property type="molecule type" value="Genomic_DNA"/>
</dbReference>
<evidence type="ECO:0000256" key="5">
    <source>
        <dbReference type="RuleBase" id="RU362110"/>
    </source>
</evidence>
<evidence type="ECO:0000256" key="4">
    <source>
        <dbReference type="ARBA" id="ARBA00023295"/>
    </source>
</evidence>